<proteinExistence type="predicted"/>
<feature type="transmembrane region" description="Helical" evidence="7">
    <location>
        <begin position="192"/>
        <end position="209"/>
    </location>
</feature>
<evidence type="ECO:0000313" key="9">
    <source>
        <dbReference type="Proteomes" id="UP000002296"/>
    </source>
</evidence>
<dbReference type="STRING" id="353153.Q4D019"/>
<keyword evidence="7" id="KW-0472">Membrane</keyword>
<dbReference type="GO" id="GO:0015662">
    <property type="term" value="F:P-type ion transporter activity"/>
    <property type="evidence" value="ECO:0007669"/>
    <property type="project" value="TreeGrafter"/>
</dbReference>
<dbReference type="AlphaFoldDB" id="Q4D019"/>
<keyword evidence="3" id="KW-0547">Nucleotide-binding</keyword>
<dbReference type="GO" id="GO:0005789">
    <property type="term" value="C:endoplasmic reticulum membrane"/>
    <property type="evidence" value="ECO:0007669"/>
    <property type="project" value="TreeGrafter"/>
</dbReference>
<keyword evidence="7" id="KW-0812">Transmembrane</keyword>
<reference evidence="8 9" key="1">
    <citation type="journal article" date="2005" name="Science">
        <title>The genome sequence of Trypanosoma cruzi, etiologic agent of Chagas disease.</title>
        <authorList>
            <person name="El-Sayed N.M."/>
            <person name="Myler P.J."/>
            <person name="Bartholomeu D.C."/>
            <person name="Nilsson D."/>
            <person name="Aggarwal G."/>
            <person name="Tran A.N."/>
            <person name="Ghedin E."/>
            <person name="Worthey E.A."/>
            <person name="Delcher A.L."/>
            <person name="Blandin G."/>
            <person name="Westenberger S.J."/>
            <person name="Caler E."/>
            <person name="Cerqueira G.C."/>
            <person name="Branche C."/>
            <person name="Haas B."/>
            <person name="Anupama A."/>
            <person name="Arner E."/>
            <person name="Aslund L."/>
            <person name="Attipoe P."/>
            <person name="Bontempi E."/>
            <person name="Bringaud F."/>
            <person name="Burton P."/>
            <person name="Cadag E."/>
            <person name="Campbell D.A."/>
            <person name="Carrington M."/>
            <person name="Crabtree J."/>
            <person name="Darban H."/>
            <person name="da Silveira J.F."/>
            <person name="de Jong P."/>
            <person name="Edwards K."/>
            <person name="Englund P.T."/>
            <person name="Fazelina G."/>
            <person name="Feldblyum T."/>
            <person name="Ferella M."/>
            <person name="Frasch A.C."/>
            <person name="Gull K."/>
            <person name="Horn D."/>
            <person name="Hou L."/>
            <person name="Huang Y."/>
            <person name="Kindlund E."/>
            <person name="Klingbeil M."/>
            <person name="Kluge S."/>
            <person name="Koo H."/>
            <person name="Lacerda D."/>
            <person name="Levin M.J."/>
            <person name="Lorenzi H."/>
            <person name="Louie T."/>
            <person name="Machado C.R."/>
            <person name="McCulloch R."/>
            <person name="McKenna A."/>
            <person name="Mizuno Y."/>
            <person name="Mottram J.C."/>
            <person name="Nelson S."/>
            <person name="Ochaya S."/>
            <person name="Osoegawa K."/>
            <person name="Pai G."/>
            <person name="Parsons M."/>
            <person name="Pentony M."/>
            <person name="Pettersson U."/>
            <person name="Pop M."/>
            <person name="Ramirez J.L."/>
            <person name="Rinta J."/>
            <person name="Robertson L."/>
            <person name="Salzberg S.L."/>
            <person name="Sanchez D.O."/>
            <person name="Seyler A."/>
            <person name="Sharma R."/>
            <person name="Shetty J."/>
            <person name="Simpson A.J."/>
            <person name="Sisk E."/>
            <person name="Tammi M.T."/>
            <person name="Tarleton R."/>
            <person name="Teixeira S."/>
            <person name="Van Aken S."/>
            <person name="Vogt C."/>
            <person name="Ward P.N."/>
            <person name="Wickstead B."/>
            <person name="Wortman J."/>
            <person name="White O."/>
            <person name="Fraser C.M."/>
            <person name="Stuart K.D."/>
            <person name="Andersson B."/>
        </authorList>
    </citation>
    <scope>NUCLEOTIDE SEQUENCE [LARGE SCALE GENOMIC DNA]</scope>
    <source>
        <strain evidence="8 9">CL Brener</strain>
    </source>
</reference>
<comment type="caution">
    <text evidence="8">The sequence shown here is derived from an EMBL/GenBank/DDBJ whole genome shotgun (WGS) entry which is preliminary data.</text>
</comment>
<keyword evidence="4" id="KW-0067">ATP-binding</keyword>
<comment type="subcellular location">
    <subcellularLocation>
        <location evidence="1">Membrane</location>
        <topology evidence="1">Multi-pass membrane protein</topology>
    </subcellularLocation>
</comment>
<dbReference type="SUPFAM" id="SSF81665">
    <property type="entry name" value="Calcium ATPase, transmembrane domain M"/>
    <property type="match status" value="1"/>
</dbReference>
<evidence type="ECO:0000313" key="8">
    <source>
        <dbReference type="EMBL" id="EAN85876.1"/>
    </source>
</evidence>
<dbReference type="GO" id="GO:0016787">
    <property type="term" value="F:hydrolase activity"/>
    <property type="evidence" value="ECO:0007669"/>
    <property type="project" value="UniProtKB-KW"/>
</dbReference>
<dbReference type="KEGG" id="tcr:510857.60"/>
<dbReference type="EMBL" id="AAHK01001333">
    <property type="protein sequence ID" value="EAN85876.1"/>
    <property type="molecule type" value="Genomic_DNA"/>
</dbReference>
<dbReference type="GO" id="GO:0046872">
    <property type="term" value="F:metal ion binding"/>
    <property type="evidence" value="ECO:0007669"/>
    <property type="project" value="UniProtKB-KW"/>
</dbReference>
<evidence type="ECO:0000256" key="7">
    <source>
        <dbReference type="SAM" id="Phobius"/>
    </source>
</evidence>
<dbReference type="GO" id="GO:0006874">
    <property type="term" value="P:intracellular calcium ion homeostasis"/>
    <property type="evidence" value="ECO:0007669"/>
    <property type="project" value="TreeGrafter"/>
</dbReference>
<evidence type="ECO:0000256" key="4">
    <source>
        <dbReference type="ARBA" id="ARBA00022840"/>
    </source>
</evidence>
<dbReference type="RefSeq" id="XP_807727.1">
    <property type="nucleotide sequence ID" value="XM_802634.1"/>
</dbReference>
<evidence type="ECO:0000256" key="1">
    <source>
        <dbReference type="ARBA" id="ARBA00004141"/>
    </source>
</evidence>
<feature type="transmembrane region" description="Helical" evidence="7">
    <location>
        <begin position="161"/>
        <end position="180"/>
    </location>
</feature>
<keyword evidence="2" id="KW-0479">Metal-binding</keyword>
<dbReference type="InterPro" id="IPR023298">
    <property type="entry name" value="ATPase_P-typ_TM_dom_sf"/>
</dbReference>
<evidence type="ECO:0000256" key="2">
    <source>
        <dbReference type="ARBA" id="ARBA00022723"/>
    </source>
</evidence>
<dbReference type="InterPro" id="IPR006544">
    <property type="entry name" value="P-type_TPase_V"/>
</dbReference>
<organism evidence="8 9">
    <name type="scientific">Trypanosoma cruzi (strain CL Brener)</name>
    <dbReference type="NCBI Taxonomy" id="353153"/>
    <lineage>
        <taxon>Eukaryota</taxon>
        <taxon>Discoba</taxon>
        <taxon>Euglenozoa</taxon>
        <taxon>Kinetoplastea</taxon>
        <taxon>Metakinetoplastina</taxon>
        <taxon>Trypanosomatida</taxon>
        <taxon>Trypanosomatidae</taxon>
        <taxon>Trypanosoma</taxon>
        <taxon>Schizotrypanum</taxon>
    </lineage>
</organism>
<dbReference type="GO" id="GO:0005524">
    <property type="term" value="F:ATP binding"/>
    <property type="evidence" value="ECO:0007669"/>
    <property type="project" value="UniProtKB-KW"/>
</dbReference>
<keyword evidence="6" id="KW-1278">Translocase</keyword>
<keyword evidence="8" id="KW-0378">Hydrolase</keyword>
<dbReference type="InParanoid" id="Q4D019"/>
<keyword evidence="5" id="KW-0460">Magnesium</keyword>
<sequence>GWTSTIKLGDASIAAPFTCRSKALMSVCDIVRLGRSTLVTTLQMYKILALNCLTSAYSMSVLHTDGVRLGEKQMILSGVILSVCFLCMSRSQPMPTLCPQRPITRVFHPYMICTIFMQFALHLYSMMQTVKLVEEVDSTEVASMREIGVEGEFKPTLLNSAMFLLTTLIGGVTFAVNYRGEPFMQSMRKNKPMFYALIVLTLVVIYFASETDPEGNALFEIVAFPSQEFRHRFIKLLLADAGGCFAIEYACLFFLTDYI</sequence>
<gene>
    <name evidence="8" type="ORF">Tc00.1047053510857.60</name>
</gene>
<dbReference type="PANTHER" id="PTHR45630">
    <property type="entry name" value="CATION-TRANSPORTING ATPASE-RELATED"/>
    <property type="match status" value="1"/>
</dbReference>
<feature type="transmembrane region" description="Helical" evidence="7">
    <location>
        <begin position="233"/>
        <end position="255"/>
    </location>
</feature>
<accession>Q4D019</accession>
<dbReference type="GO" id="GO:0019829">
    <property type="term" value="F:ATPase-coupled monoatomic cation transmembrane transporter activity"/>
    <property type="evidence" value="ECO:0007669"/>
    <property type="project" value="TreeGrafter"/>
</dbReference>
<protein>
    <submittedName>
        <fullName evidence="8">Cation-transporting ATPase, putative</fullName>
        <ecNumber evidence="8">3.6.3.-</ecNumber>
    </submittedName>
</protein>
<dbReference type="eggNOG" id="KOG0209">
    <property type="taxonomic scope" value="Eukaryota"/>
</dbReference>
<evidence type="ECO:0000256" key="6">
    <source>
        <dbReference type="ARBA" id="ARBA00022967"/>
    </source>
</evidence>
<name>Q4D019_TRYCC</name>
<feature type="transmembrane region" description="Helical" evidence="7">
    <location>
        <begin position="103"/>
        <end position="124"/>
    </location>
</feature>
<dbReference type="PaxDb" id="353153-Q4D019"/>
<dbReference type="EC" id="3.6.3.-" evidence="8"/>
<keyword evidence="7" id="KW-1133">Transmembrane helix</keyword>
<dbReference type="SMR" id="Q4D019"/>
<dbReference type="PANTHER" id="PTHR45630:SF7">
    <property type="entry name" value="ENDOPLASMIC RETICULUM TRANSMEMBRANE HELIX TRANSLOCASE"/>
    <property type="match status" value="1"/>
</dbReference>
<evidence type="ECO:0000256" key="5">
    <source>
        <dbReference type="ARBA" id="ARBA00022842"/>
    </source>
</evidence>
<feature type="non-terminal residue" evidence="8">
    <location>
        <position position="1"/>
    </location>
</feature>
<keyword evidence="9" id="KW-1185">Reference proteome</keyword>
<dbReference type="GeneID" id="3538005"/>
<dbReference type="Proteomes" id="UP000002296">
    <property type="component" value="Unassembled WGS sequence"/>
</dbReference>
<evidence type="ECO:0000256" key="3">
    <source>
        <dbReference type="ARBA" id="ARBA00022741"/>
    </source>
</evidence>
<dbReference type="OMA" id="EDLWENK"/>